<evidence type="ECO:0000256" key="2">
    <source>
        <dbReference type="ARBA" id="ARBA00007553"/>
    </source>
</evidence>
<accession>A0ABW1S568</accession>
<dbReference type="InterPro" id="IPR036365">
    <property type="entry name" value="PGBD-like_sf"/>
</dbReference>
<dbReference type="Pfam" id="PF01471">
    <property type="entry name" value="PG_binding_1"/>
    <property type="match status" value="1"/>
</dbReference>
<proteinExistence type="inferred from homology"/>
<evidence type="ECO:0000256" key="1">
    <source>
        <dbReference type="ARBA" id="ARBA00001561"/>
    </source>
</evidence>
<comment type="catalytic activity">
    <reaction evidence="1">
        <text>Hydrolyzes the link between N-acetylmuramoyl residues and L-amino acid residues in certain cell-wall glycopeptides.</text>
        <dbReference type="EC" id="3.5.1.28"/>
    </reaction>
</comment>
<dbReference type="PANTHER" id="PTHR30417:SF1">
    <property type="entry name" value="N-ACETYLMURAMOYL-L-ALANINE AMIDASE AMID"/>
    <property type="match status" value="1"/>
</dbReference>
<keyword evidence="8" id="KW-1185">Reference proteome</keyword>
<dbReference type="Gene3D" id="1.10.101.10">
    <property type="entry name" value="PGBD-like superfamily/PGBD"/>
    <property type="match status" value="1"/>
</dbReference>
<evidence type="ECO:0000256" key="3">
    <source>
        <dbReference type="ARBA" id="ARBA00011901"/>
    </source>
</evidence>
<keyword evidence="5" id="KW-0961">Cell wall biogenesis/degradation</keyword>
<dbReference type="InterPro" id="IPR036366">
    <property type="entry name" value="PGBDSf"/>
</dbReference>
<comment type="caution">
    <text evidence="7">The sequence shown here is derived from an EMBL/GenBank/DDBJ whole genome shotgun (WGS) entry which is preliminary data.</text>
</comment>
<organism evidence="7 8">
    <name type="scientific">Ponticaulis profundi</name>
    <dbReference type="NCBI Taxonomy" id="2665222"/>
    <lineage>
        <taxon>Bacteria</taxon>
        <taxon>Pseudomonadati</taxon>
        <taxon>Pseudomonadota</taxon>
        <taxon>Alphaproteobacteria</taxon>
        <taxon>Hyphomonadales</taxon>
        <taxon>Hyphomonadaceae</taxon>
        <taxon>Ponticaulis</taxon>
    </lineage>
</organism>
<gene>
    <name evidence="7" type="ORF">ACFQDM_01870</name>
</gene>
<keyword evidence="4 7" id="KW-0378">Hydrolase</keyword>
<protein>
    <recommendedName>
        <fullName evidence="3">N-acetylmuramoyl-L-alanine amidase</fullName>
        <ecNumber evidence="3">3.5.1.28</ecNumber>
    </recommendedName>
</protein>
<dbReference type="EMBL" id="JBHSSW010000003">
    <property type="protein sequence ID" value="MFC6196805.1"/>
    <property type="molecule type" value="Genomic_DNA"/>
</dbReference>
<reference evidence="8" key="1">
    <citation type="journal article" date="2019" name="Int. J. Syst. Evol. Microbiol.">
        <title>The Global Catalogue of Microorganisms (GCM) 10K type strain sequencing project: providing services to taxonomists for standard genome sequencing and annotation.</title>
        <authorList>
            <consortium name="The Broad Institute Genomics Platform"/>
            <consortium name="The Broad Institute Genome Sequencing Center for Infectious Disease"/>
            <person name="Wu L."/>
            <person name="Ma J."/>
        </authorList>
    </citation>
    <scope>NUCLEOTIDE SEQUENCE [LARGE SCALE GENOMIC DNA]</scope>
    <source>
        <strain evidence="8">CGMCC-1.15741</strain>
    </source>
</reference>
<dbReference type="InterPro" id="IPR002477">
    <property type="entry name" value="Peptidoglycan-bd-like"/>
</dbReference>
<dbReference type="Pfam" id="PF01510">
    <property type="entry name" value="Amidase_2"/>
    <property type="match status" value="1"/>
</dbReference>
<comment type="similarity">
    <text evidence="2">Belongs to the N-acetylmuramoyl-L-alanine amidase 2 family.</text>
</comment>
<dbReference type="GO" id="GO:0008745">
    <property type="term" value="F:N-acetylmuramoyl-L-alanine amidase activity"/>
    <property type="evidence" value="ECO:0007669"/>
    <property type="project" value="UniProtKB-EC"/>
</dbReference>
<dbReference type="InterPro" id="IPR036505">
    <property type="entry name" value="Amidase/PGRP_sf"/>
</dbReference>
<name>A0ABW1S568_9PROT</name>
<dbReference type="EC" id="3.5.1.28" evidence="3"/>
<sequence>MQIIQAPSPNFNDRRFPLDMLVLHYTGMGTSESALKRMCDEDAQVSAHYMVDEYGRIFQLVAEDKRAWHAGVSVWQGDEDLNSRSIGIEIANGGHNVPTPDGGLPPYPPQQIEAVITLCQAILERHDIPQTRVVGHSDIAPDRKDDPGEHFPWQLLSDAGVGLWPDAVDPASVEGEGLSPGATGPMVSRLQQSLTIIGYGIDDTGTYDDRTEAVVRAFQRRWNQRHVTGEADLLTMALIDRVALLAANLAIAFE</sequence>
<dbReference type="InterPro" id="IPR051206">
    <property type="entry name" value="NAMLAA_amidase_2"/>
</dbReference>
<dbReference type="PANTHER" id="PTHR30417">
    <property type="entry name" value="N-ACETYLMURAMOYL-L-ALANINE AMIDASE AMID"/>
    <property type="match status" value="1"/>
</dbReference>
<dbReference type="Proteomes" id="UP001596303">
    <property type="component" value="Unassembled WGS sequence"/>
</dbReference>
<evidence type="ECO:0000313" key="8">
    <source>
        <dbReference type="Proteomes" id="UP001596303"/>
    </source>
</evidence>
<feature type="domain" description="N-acetylmuramoyl-L-alanine amidase" evidence="6">
    <location>
        <begin position="6"/>
        <end position="148"/>
    </location>
</feature>
<evidence type="ECO:0000256" key="4">
    <source>
        <dbReference type="ARBA" id="ARBA00022801"/>
    </source>
</evidence>
<dbReference type="SUPFAM" id="SSF55846">
    <property type="entry name" value="N-acetylmuramoyl-L-alanine amidase-like"/>
    <property type="match status" value="1"/>
</dbReference>
<dbReference type="Gene3D" id="3.40.80.10">
    <property type="entry name" value="Peptidoglycan recognition protein-like"/>
    <property type="match status" value="1"/>
</dbReference>
<evidence type="ECO:0000313" key="7">
    <source>
        <dbReference type="EMBL" id="MFC6196805.1"/>
    </source>
</evidence>
<evidence type="ECO:0000256" key="5">
    <source>
        <dbReference type="ARBA" id="ARBA00023316"/>
    </source>
</evidence>
<dbReference type="SUPFAM" id="SSF47090">
    <property type="entry name" value="PGBD-like"/>
    <property type="match status" value="1"/>
</dbReference>
<dbReference type="SMART" id="SM00644">
    <property type="entry name" value="Ami_2"/>
    <property type="match status" value="1"/>
</dbReference>
<dbReference type="InterPro" id="IPR002502">
    <property type="entry name" value="Amidase_domain"/>
</dbReference>
<dbReference type="RefSeq" id="WP_377374698.1">
    <property type="nucleotide sequence ID" value="NZ_JBHSSW010000003.1"/>
</dbReference>
<dbReference type="CDD" id="cd06583">
    <property type="entry name" value="PGRP"/>
    <property type="match status" value="1"/>
</dbReference>
<evidence type="ECO:0000259" key="6">
    <source>
        <dbReference type="SMART" id="SM00644"/>
    </source>
</evidence>